<dbReference type="CDD" id="cd04301">
    <property type="entry name" value="NAT_SF"/>
    <property type="match status" value="1"/>
</dbReference>
<evidence type="ECO:0000259" key="2">
    <source>
        <dbReference type="PROSITE" id="PS51186"/>
    </source>
</evidence>
<evidence type="ECO:0000313" key="3">
    <source>
        <dbReference type="EMBL" id="AHY16504.1"/>
    </source>
</evidence>
<dbReference type="GeneID" id="35765187"/>
<gene>
    <name evidence="4" type="ORF">DIY07_08725</name>
    <name evidence="3" type="ORF">DQ08_08625</name>
</gene>
<dbReference type="STRING" id="1346.BMF34_08630"/>
<dbReference type="InterPro" id="IPR000182">
    <property type="entry name" value="GNAT_dom"/>
</dbReference>
<evidence type="ECO:0000313" key="5">
    <source>
        <dbReference type="Proteomes" id="UP000025245"/>
    </source>
</evidence>
<proteinExistence type="predicted"/>
<reference evidence="4 6" key="2">
    <citation type="submission" date="2018-06" db="EMBL/GenBank/DDBJ databases">
        <title>Mutators as drivers of adaptation in pathogenic bacteria and a risk factor for host jumps and vaccine escape.</title>
        <authorList>
            <person name="Barnes A.C."/>
            <person name="Silayeva O."/>
        </authorList>
    </citation>
    <scope>NUCLEOTIDE SEQUENCE [LARGE SCALE GENOMIC DNA]</scope>
    <source>
        <strain evidence="4 6">QMA0445</strain>
    </source>
</reference>
<dbReference type="SUPFAM" id="SSF55729">
    <property type="entry name" value="Acyl-CoA N-acyltransferases (Nat)"/>
    <property type="match status" value="1"/>
</dbReference>
<dbReference type="Proteomes" id="UP000269148">
    <property type="component" value="Unassembled WGS sequence"/>
</dbReference>
<feature type="domain" description="N-acetyltransferase" evidence="2">
    <location>
        <begin position="1"/>
        <end position="145"/>
    </location>
</feature>
<evidence type="ECO:0000313" key="6">
    <source>
        <dbReference type="Proteomes" id="UP000269148"/>
    </source>
</evidence>
<evidence type="ECO:0000313" key="4">
    <source>
        <dbReference type="EMBL" id="RLU55621.1"/>
    </source>
</evidence>
<dbReference type="PROSITE" id="PS51186">
    <property type="entry name" value="GNAT"/>
    <property type="match status" value="1"/>
</dbReference>
<keyword evidence="1 4" id="KW-0808">Transferase</keyword>
<dbReference type="InterPro" id="IPR050769">
    <property type="entry name" value="NAT_camello-type"/>
</dbReference>
<dbReference type="RefSeq" id="WP_003102110.1">
    <property type="nucleotide sequence ID" value="NZ_CP010783.1"/>
</dbReference>
<dbReference type="InterPro" id="IPR016181">
    <property type="entry name" value="Acyl_CoA_acyltransferase"/>
</dbReference>
<keyword evidence="5" id="KW-1185">Reference proteome</keyword>
<dbReference type="GO" id="GO:0008080">
    <property type="term" value="F:N-acetyltransferase activity"/>
    <property type="evidence" value="ECO:0007669"/>
    <property type="project" value="InterPro"/>
</dbReference>
<dbReference type="EMBL" id="QLQD01000074">
    <property type="protein sequence ID" value="RLU55621.1"/>
    <property type="molecule type" value="Genomic_DNA"/>
</dbReference>
<accession>A0A3L8GFB2</accession>
<dbReference type="KEGG" id="sio:DW64_08610"/>
<dbReference type="AlphaFoldDB" id="A0A3L8GFB2"/>
<sequence>MKIRQSRNTLSDTYLDALAIRKTVFVDEQRVPLAIEIDENEALCLHFVLYNELEQACATCRILPDKNQQSVTLQRMAVLKEHRGQSLGQILIQEVIAFCQEQGFTEIVLHAQTTARGFYQKEGFNEVGDIFQEAGIDHITMSKTL</sequence>
<name>A0A3L8GFB2_STRIN</name>
<dbReference type="PANTHER" id="PTHR13947:SF37">
    <property type="entry name" value="LD18367P"/>
    <property type="match status" value="1"/>
</dbReference>
<evidence type="ECO:0000256" key="1">
    <source>
        <dbReference type="ARBA" id="ARBA00022679"/>
    </source>
</evidence>
<organism evidence="4 6">
    <name type="scientific">Streptococcus iniae</name>
    <name type="common">Streptococcus shiloi</name>
    <dbReference type="NCBI Taxonomy" id="1346"/>
    <lineage>
        <taxon>Bacteria</taxon>
        <taxon>Bacillati</taxon>
        <taxon>Bacillota</taxon>
        <taxon>Bacilli</taxon>
        <taxon>Lactobacillales</taxon>
        <taxon>Streptococcaceae</taxon>
        <taxon>Streptococcus</taxon>
    </lineage>
</organism>
<dbReference type="OrthoDB" id="9796171at2"/>
<dbReference type="KEGG" id="siz:SI82_08720"/>
<reference evidence="3 5" key="1">
    <citation type="journal article" date="2014" name="Genome Announc.">
        <title>Complete Genome Sequence of a Virulent Strain, Streptococcus iniae ISET0901, Isolated from Diseased Tilapia.</title>
        <authorList>
            <person name="Pridgeon J.W."/>
            <person name="Zhang D."/>
            <person name="Zhang L."/>
        </authorList>
    </citation>
    <scope>NUCLEOTIDE SEQUENCE [LARGE SCALE GENOMIC DNA]</scope>
    <source>
        <strain evidence="3 5">ISET0901</strain>
    </source>
</reference>
<protein>
    <submittedName>
        <fullName evidence="4">GNAT family N-acetyltransferase</fullName>
    </submittedName>
    <submittedName>
        <fullName evidence="3">GNAT family acetyltransferase</fullName>
    </submittedName>
</protein>
<dbReference type="Proteomes" id="UP000025245">
    <property type="component" value="Chromosome"/>
</dbReference>
<dbReference type="Pfam" id="PF13673">
    <property type="entry name" value="Acetyltransf_10"/>
    <property type="match status" value="1"/>
</dbReference>
<dbReference type="Gene3D" id="3.40.630.30">
    <property type="match status" value="1"/>
</dbReference>
<dbReference type="PANTHER" id="PTHR13947">
    <property type="entry name" value="GNAT FAMILY N-ACETYLTRANSFERASE"/>
    <property type="match status" value="1"/>
</dbReference>
<dbReference type="SMR" id="A0A3L8GFB2"/>
<dbReference type="KEGG" id="siq:DQ08_08625"/>
<dbReference type="EMBL" id="CP007586">
    <property type="protein sequence ID" value="AHY16504.1"/>
    <property type="molecule type" value="Genomic_DNA"/>
</dbReference>